<evidence type="ECO:0000259" key="5">
    <source>
        <dbReference type="Pfam" id="PF00171"/>
    </source>
</evidence>
<evidence type="ECO:0000256" key="1">
    <source>
        <dbReference type="ARBA" id="ARBA00009986"/>
    </source>
</evidence>
<dbReference type="InterPro" id="IPR016161">
    <property type="entry name" value="Ald_DH/histidinol_DH"/>
</dbReference>
<dbReference type="AlphaFoldDB" id="A0A7K3LZK6"/>
<dbReference type="InterPro" id="IPR016162">
    <property type="entry name" value="Ald_DH_N"/>
</dbReference>
<keyword evidence="2 4" id="KW-0560">Oxidoreductase</keyword>
<dbReference type="PROSITE" id="PS00070">
    <property type="entry name" value="ALDEHYDE_DEHYDR_CYS"/>
    <property type="match status" value="1"/>
</dbReference>
<dbReference type="Proteomes" id="UP000460435">
    <property type="component" value="Unassembled WGS sequence"/>
</dbReference>
<feature type="active site" evidence="3">
    <location>
        <position position="249"/>
    </location>
</feature>
<dbReference type="PANTHER" id="PTHR11699">
    <property type="entry name" value="ALDEHYDE DEHYDROGENASE-RELATED"/>
    <property type="match status" value="1"/>
</dbReference>
<dbReference type="FunFam" id="3.40.605.10:FF:000001">
    <property type="entry name" value="Aldehyde dehydrogenase 1"/>
    <property type="match status" value="1"/>
</dbReference>
<dbReference type="FunFam" id="3.40.309.10:FF:000012">
    <property type="entry name" value="Betaine aldehyde dehydrogenase"/>
    <property type="match status" value="1"/>
</dbReference>
<dbReference type="CDD" id="cd07093">
    <property type="entry name" value="ALDH_F8_HMSADH"/>
    <property type="match status" value="1"/>
</dbReference>
<reference evidence="6 7" key="1">
    <citation type="submission" date="2019-11" db="EMBL/GenBank/DDBJ databases">
        <authorList>
            <person name="Li X.-J."/>
            <person name="Feng X.-M."/>
        </authorList>
    </citation>
    <scope>NUCLEOTIDE SEQUENCE [LARGE SCALE GENOMIC DNA]</scope>
    <source>
        <strain evidence="6 7">XMNu-373</strain>
    </source>
</reference>
<evidence type="ECO:0000256" key="2">
    <source>
        <dbReference type="ARBA" id="ARBA00023002"/>
    </source>
</evidence>
<protein>
    <submittedName>
        <fullName evidence="6">Aldehyde dehydrogenase family protein</fullName>
    </submittedName>
</protein>
<dbReference type="RefSeq" id="WP_162449050.1">
    <property type="nucleotide sequence ID" value="NZ_WLZY01000001.1"/>
</dbReference>
<organism evidence="6 7">
    <name type="scientific">Phytoactinopolyspora mesophila</name>
    <dbReference type="NCBI Taxonomy" id="2650750"/>
    <lineage>
        <taxon>Bacteria</taxon>
        <taxon>Bacillati</taxon>
        <taxon>Actinomycetota</taxon>
        <taxon>Actinomycetes</taxon>
        <taxon>Jiangellales</taxon>
        <taxon>Jiangellaceae</taxon>
        <taxon>Phytoactinopolyspora</taxon>
    </lineage>
</organism>
<sequence length="482" mass="51369">MHIRHLIDGHLVDSADGQIFDDVTPIDNTVVATVALGGAGEVDQAVGAARRAFGSWSRTPVQQRRFMLDRIADAIDARADELAELDTRDMGAPISDTAAITVPKSAEVMRFFGAWAENVSDEAYHRPELGVLSYTAREPLGVVAAIAPWNQPLLAMAWKLAPALAFGCTVVMKPAEQSPVTATVLAEICRDAGVPDGVVNVVHGFGPGSVGEALVRHPDVDGVAFTGASATGKALMAAGSSTLKRLSLELGGKSANIVCADADLDQAVPGSALAAFNNAGQICVAGSRALVHRSIYDEYLERLLAEARSWAPGDPLDPKTRLGPLVSTEQYERVVGYIDIARQEGATVLLGGGRPSAPELDAGNYVEPTVLADVDNSMRCVREEIFGPVLAVMPFDDLDEAIRIANDTPYGLAGMLWTQSLETAQRTAREVRAGNFWVNTFAVRDRRAPFGGFKESGIGREGGDHSREFYTEPKAVYLKTLS</sequence>
<dbReference type="Pfam" id="PF00171">
    <property type="entry name" value="Aldedh"/>
    <property type="match status" value="1"/>
</dbReference>
<dbReference type="GO" id="GO:0016620">
    <property type="term" value="F:oxidoreductase activity, acting on the aldehyde or oxo group of donors, NAD or NADP as acceptor"/>
    <property type="evidence" value="ECO:0007669"/>
    <property type="project" value="InterPro"/>
</dbReference>
<dbReference type="PROSITE" id="PS00687">
    <property type="entry name" value="ALDEHYDE_DEHYDR_GLU"/>
    <property type="match status" value="1"/>
</dbReference>
<dbReference type="SUPFAM" id="SSF53720">
    <property type="entry name" value="ALDH-like"/>
    <property type="match status" value="1"/>
</dbReference>
<comment type="caution">
    <text evidence="6">The sequence shown here is derived from an EMBL/GenBank/DDBJ whole genome shotgun (WGS) entry which is preliminary data.</text>
</comment>
<evidence type="ECO:0000313" key="7">
    <source>
        <dbReference type="Proteomes" id="UP000460435"/>
    </source>
</evidence>
<dbReference type="InterPro" id="IPR016163">
    <property type="entry name" value="Ald_DH_C"/>
</dbReference>
<dbReference type="Gene3D" id="3.40.605.10">
    <property type="entry name" value="Aldehyde Dehydrogenase, Chain A, domain 1"/>
    <property type="match status" value="1"/>
</dbReference>
<comment type="similarity">
    <text evidence="1 4">Belongs to the aldehyde dehydrogenase family.</text>
</comment>
<gene>
    <name evidence="6" type="ORF">F7O44_05235</name>
</gene>
<dbReference type="InterPro" id="IPR015590">
    <property type="entry name" value="Aldehyde_DH_dom"/>
</dbReference>
<proteinExistence type="inferred from homology"/>
<evidence type="ECO:0000256" key="4">
    <source>
        <dbReference type="RuleBase" id="RU003345"/>
    </source>
</evidence>
<feature type="domain" description="Aldehyde dehydrogenase" evidence="5">
    <location>
        <begin position="13"/>
        <end position="476"/>
    </location>
</feature>
<evidence type="ECO:0000256" key="3">
    <source>
        <dbReference type="PROSITE-ProRule" id="PRU10007"/>
    </source>
</evidence>
<dbReference type="InterPro" id="IPR016160">
    <property type="entry name" value="Ald_DH_CS_CYS"/>
</dbReference>
<dbReference type="EMBL" id="WLZY01000001">
    <property type="protein sequence ID" value="NDL56473.1"/>
    <property type="molecule type" value="Genomic_DNA"/>
</dbReference>
<dbReference type="Gene3D" id="3.40.309.10">
    <property type="entry name" value="Aldehyde Dehydrogenase, Chain A, domain 2"/>
    <property type="match status" value="1"/>
</dbReference>
<keyword evidence="7" id="KW-1185">Reference proteome</keyword>
<dbReference type="InterPro" id="IPR029510">
    <property type="entry name" value="Ald_DH_CS_GLU"/>
</dbReference>
<evidence type="ECO:0000313" key="6">
    <source>
        <dbReference type="EMBL" id="NDL56473.1"/>
    </source>
</evidence>
<name>A0A7K3LZK6_9ACTN</name>
<accession>A0A7K3LZK6</accession>